<evidence type="ECO:0000313" key="2">
    <source>
        <dbReference type="Proteomes" id="UP000231382"/>
    </source>
</evidence>
<dbReference type="EMBL" id="PEZW01000013">
    <property type="protein sequence ID" value="PIS07755.1"/>
    <property type="molecule type" value="Genomic_DNA"/>
</dbReference>
<dbReference type="Gene3D" id="2.170.120.40">
    <property type="entry name" value="YbbR-like domain"/>
    <property type="match status" value="2"/>
</dbReference>
<dbReference type="PANTHER" id="PTHR37804">
    <property type="entry name" value="CDAA REGULATORY PROTEIN CDAR"/>
    <property type="match status" value="1"/>
</dbReference>
<dbReference type="Gene3D" id="2.170.120.30">
    <property type="match status" value="2"/>
</dbReference>
<dbReference type="Proteomes" id="UP000231382">
    <property type="component" value="Unassembled WGS sequence"/>
</dbReference>
<dbReference type="InterPro" id="IPR053154">
    <property type="entry name" value="c-di-AMP_regulator"/>
</dbReference>
<proteinExistence type="predicted"/>
<name>A0A2H0W6N4_9BACT</name>
<reference evidence="2" key="1">
    <citation type="submission" date="2017-09" db="EMBL/GenBank/DDBJ databases">
        <title>Depth-based differentiation of microbial function through sediment-hosted aquifers and enrichment of novel symbionts in the deep terrestrial subsurface.</title>
        <authorList>
            <person name="Probst A.J."/>
            <person name="Ladd B."/>
            <person name="Jarett J.K."/>
            <person name="Geller-Mcgrath D.E."/>
            <person name="Sieber C.M.K."/>
            <person name="Emerson J.B."/>
            <person name="Anantharaman K."/>
            <person name="Thomas B.C."/>
            <person name="Malmstrom R."/>
            <person name="Stieglmeier M."/>
            <person name="Klingl A."/>
            <person name="Woyke T."/>
            <person name="Ryan C.M."/>
            <person name="Banfield J.F."/>
        </authorList>
    </citation>
    <scope>NUCLEOTIDE SEQUENCE [LARGE SCALE GENOMIC DNA]</scope>
</reference>
<dbReference type="PANTHER" id="PTHR37804:SF1">
    <property type="entry name" value="CDAA REGULATORY PROTEIN CDAR"/>
    <property type="match status" value="1"/>
</dbReference>
<dbReference type="Pfam" id="PF07949">
    <property type="entry name" value="YbbR"/>
    <property type="match status" value="2"/>
</dbReference>
<sequence length="407" mass="42930">MIKYIKNFLTKNWMAKLMCLVAAFVLWVWVASSQNTIAKFPGTLPIKSINTPVNLVAIYDADQVTVKILAEPSIWQRLSAETFSAEINLVGLSAGTHQVPVNVSASIAGVQIVDQTPTSILVTLEPLETKTIKLSERIEGSAADGMVPGDIVFEPDSVRIKGAKSIISEITEAVAAISLNGQDADFSSTVTPMILDDKGQTISDITIMPGSVEAQISIVKGSNTKTVGVKVQVDGVPKDNYYISNITSTPGAVDISGVQNTVLATSYLSTLPIDVTGATSEITKDISLSVPSGLIILNNNSSKIHVTISISPIQTSKTFNLNTFKISSGEGKIISTDPISIAAVCTGPIDQINSLTNSDFTILLNLSNQKADASGVINLTVAPSDIQAPSGVTVTSITSNELKVKIQ</sequence>
<gene>
    <name evidence="1" type="ORF">COT78_01835</name>
</gene>
<dbReference type="InterPro" id="IPR012505">
    <property type="entry name" value="YbbR"/>
</dbReference>
<comment type="caution">
    <text evidence="1">The sequence shown here is derived from an EMBL/GenBank/DDBJ whole genome shotgun (WGS) entry which is preliminary data.</text>
</comment>
<organism evidence="1 2">
    <name type="scientific">Candidatus Berkelbacteria bacterium CG10_big_fil_rev_8_21_14_0_10_43_13</name>
    <dbReference type="NCBI Taxonomy" id="1974514"/>
    <lineage>
        <taxon>Bacteria</taxon>
        <taxon>Candidatus Berkelbacteria</taxon>
    </lineage>
</organism>
<evidence type="ECO:0000313" key="1">
    <source>
        <dbReference type="EMBL" id="PIS07755.1"/>
    </source>
</evidence>
<protein>
    <submittedName>
        <fullName evidence="1">Uncharacterized protein</fullName>
    </submittedName>
</protein>
<accession>A0A2H0W6N4</accession>
<dbReference type="AlphaFoldDB" id="A0A2H0W6N4"/>